<keyword evidence="1" id="KW-1133">Transmembrane helix</keyword>
<feature type="transmembrane region" description="Helical" evidence="1">
    <location>
        <begin position="86"/>
        <end position="104"/>
    </location>
</feature>
<name>A0A743TUT3_SALER</name>
<evidence type="ECO:0000313" key="4">
    <source>
        <dbReference type="EMBL" id="HAF2570863.1"/>
    </source>
</evidence>
<reference evidence="3" key="1">
    <citation type="journal article" date="2018" name="Genome Biol.">
        <title>SKESA: strategic k-mer extension for scrupulous assemblies.</title>
        <authorList>
            <person name="Souvorov A."/>
            <person name="Agarwala R."/>
            <person name="Lipman D.J."/>
        </authorList>
    </citation>
    <scope>NUCLEOTIDE SEQUENCE</scope>
    <source>
        <strain evidence="4">MA.05/00002289</strain>
        <strain evidence="3">MA.CK_01/00000941</strain>
        <strain evidence="2">MA.CK_95/00012903</strain>
    </source>
</reference>
<accession>A0A743TUT3</accession>
<dbReference type="EMBL" id="DAAUMU010000021">
    <property type="protein sequence ID" value="HAF1419279.1"/>
    <property type="molecule type" value="Genomic_DNA"/>
</dbReference>
<gene>
    <name evidence="3" type="ORF">G8N85_003706</name>
    <name evidence="2" type="ORF">G9B68_003692</name>
    <name evidence="4" type="ORF">G9E70_003785</name>
</gene>
<reference evidence="3" key="2">
    <citation type="submission" date="2020-02" db="EMBL/GenBank/DDBJ databases">
        <authorList>
            <consortium name="NCBI Pathogen Detection Project"/>
        </authorList>
    </citation>
    <scope>NUCLEOTIDE SEQUENCE</scope>
    <source>
        <strain evidence="4">MA.05/00002289</strain>
        <strain evidence="3">MA.CK_01/00000941</strain>
        <strain evidence="2">MA.CK_95/00012903</strain>
    </source>
</reference>
<dbReference type="AlphaFoldDB" id="A0A743TUT3"/>
<feature type="transmembrane region" description="Helical" evidence="1">
    <location>
        <begin position="185"/>
        <end position="203"/>
    </location>
</feature>
<feature type="transmembrane region" description="Helical" evidence="1">
    <location>
        <begin position="116"/>
        <end position="138"/>
    </location>
</feature>
<evidence type="ECO:0000256" key="1">
    <source>
        <dbReference type="SAM" id="Phobius"/>
    </source>
</evidence>
<sequence length="303" mass="34970">MMVASGEYLADSPGPEASPKNIALFTNYTTDMSGAHMTRKTRKINTSLSSCNNNEERIKLLSETREILEAFAEKTVFPRMKHERKIFAWVTILPLILTIIYFYSKSHPFEFISSEGIINLFLNIYIVNIIVICFHFFMNIKDAGKLEMKILRNCENQYHWSIPALLFARRIIKPQIVTCEKKLSFLKLFCAALVFLLTVAIYNPPHSIELAGEKILSGEWGELIKSLIFCALTSALITVVLAFFLITYHMQRFLMTDISLKFIISVLSPCNSFQEPGDLISNECYFRNKERNNKTNNKKNRHW</sequence>
<dbReference type="EMBL" id="DAAUPK010000016">
    <property type="protein sequence ID" value="HAF2570863.1"/>
    <property type="molecule type" value="Genomic_DNA"/>
</dbReference>
<keyword evidence="1" id="KW-0812">Transmembrane</keyword>
<comment type="caution">
    <text evidence="3">The sequence shown here is derived from an EMBL/GenBank/DDBJ whole genome shotgun (WGS) entry which is preliminary data.</text>
</comment>
<feature type="transmembrane region" description="Helical" evidence="1">
    <location>
        <begin position="223"/>
        <end position="246"/>
    </location>
</feature>
<organism evidence="3">
    <name type="scientific">Salmonella enterica</name>
    <name type="common">Salmonella choleraesuis</name>
    <dbReference type="NCBI Taxonomy" id="28901"/>
    <lineage>
        <taxon>Bacteria</taxon>
        <taxon>Pseudomonadati</taxon>
        <taxon>Pseudomonadota</taxon>
        <taxon>Gammaproteobacteria</taxon>
        <taxon>Enterobacterales</taxon>
        <taxon>Enterobacteriaceae</taxon>
        <taxon>Salmonella</taxon>
    </lineage>
</organism>
<evidence type="ECO:0000313" key="2">
    <source>
        <dbReference type="EMBL" id="HAF1419279.1"/>
    </source>
</evidence>
<proteinExistence type="predicted"/>
<dbReference type="EMBL" id="DAAUOA010000019">
    <property type="protein sequence ID" value="HAF2205707.1"/>
    <property type="molecule type" value="Genomic_DNA"/>
</dbReference>
<keyword evidence="1" id="KW-0472">Membrane</keyword>
<evidence type="ECO:0000313" key="3">
    <source>
        <dbReference type="EMBL" id="HAF2205707.1"/>
    </source>
</evidence>
<protein>
    <submittedName>
        <fullName evidence="3">Uncharacterized protein</fullName>
    </submittedName>
</protein>